<comment type="caution">
    <text evidence="2">The sequence shown here is derived from an EMBL/GenBank/DDBJ whole genome shotgun (WGS) entry which is preliminary data.</text>
</comment>
<sequence>MQQLDIPVLVDPWQDLCNPDQAIASQVHDLTRELLAELAHGHPLHGAPFTIIGRSYVRDDVLLDTPHGWALVHLTLDPRPRAAAVSLHAILRHGSSRRSGDRPRHVRSRPWQSTGSAIRP</sequence>
<organism evidence="2 3">
    <name type="scientific">Actinopolymorpha pittospori</name>
    <dbReference type="NCBI Taxonomy" id="648752"/>
    <lineage>
        <taxon>Bacteria</taxon>
        <taxon>Bacillati</taxon>
        <taxon>Actinomycetota</taxon>
        <taxon>Actinomycetes</taxon>
        <taxon>Propionibacteriales</taxon>
        <taxon>Actinopolymorphaceae</taxon>
        <taxon>Actinopolymorpha</taxon>
    </lineage>
</organism>
<proteinExistence type="predicted"/>
<protein>
    <submittedName>
        <fullName evidence="2">Uncharacterized protein</fullName>
    </submittedName>
</protein>
<dbReference type="EMBL" id="JADBEM010000001">
    <property type="protein sequence ID" value="MBE1605657.1"/>
    <property type="molecule type" value="Genomic_DNA"/>
</dbReference>
<evidence type="ECO:0000313" key="2">
    <source>
        <dbReference type="EMBL" id="MBE1605657.1"/>
    </source>
</evidence>
<dbReference type="Proteomes" id="UP000638648">
    <property type="component" value="Unassembled WGS sequence"/>
</dbReference>
<accession>A0A927R7J8</accession>
<name>A0A927R7J8_9ACTN</name>
<dbReference type="AlphaFoldDB" id="A0A927R7J8"/>
<keyword evidence="3" id="KW-1185">Reference proteome</keyword>
<evidence type="ECO:0000256" key="1">
    <source>
        <dbReference type="SAM" id="MobiDB-lite"/>
    </source>
</evidence>
<evidence type="ECO:0000313" key="3">
    <source>
        <dbReference type="Proteomes" id="UP000638648"/>
    </source>
</evidence>
<feature type="compositionally biased region" description="Polar residues" evidence="1">
    <location>
        <begin position="110"/>
        <end position="120"/>
    </location>
</feature>
<dbReference type="RefSeq" id="WP_202897940.1">
    <property type="nucleotide sequence ID" value="NZ_BAABJL010000009.1"/>
</dbReference>
<reference evidence="2" key="1">
    <citation type="submission" date="2020-10" db="EMBL/GenBank/DDBJ databases">
        <title>Sequencing the genomes of 1000 actinobacteria strains.</title>
        <authorList>
            <person name="Klenk H.-P."/>
        </authorList>
    </citation>
    <scope>NUCLEOTIDE SEQUENCE</scope>
    <source>
        <strain evidence="2">DSM 45354</strain>
    </source>
</reference>
<gene>
    <name evidence="2" type="ORF">HEB94_002505</name>
</gene>
<feature type="region of interest" description="Disordered" evidence="1">
    <location>
        <begin position="93"/>
        <end position="120"/>
    </location>
</feature>